<dbReference type="InterPro" id="IPR023298">
    <property type="entry name" value="ATPase_P-typ_TM_dom_sf"/>
</dbReference>
<dbReference type="InterPro" id="IPR008250">
    <property type="entry name" value="ATPase_P-typ_transduc_dom_A_sf"/>
</dbReference>
<keyword evidence="2 9" id="KW-0812">Transmembrane</keyword>
<dbReference type="Gene3D" id="1.20.1110.10">
    <property type="entry name" value="Calcium-transporting ATPase, transmembrane domain"/>
    <property type="match status" value="3"/>
</dbReference>
<dbReference type="SUPFAM" id="SSF56784">
    <property type="entry name" value="HAD-like"/>
    <property type="match status" value="1"/>
</dbReference>
<gene>
    <name evidence="13" type="ORF">C1SCF055_LOCUS22538</name>
</gene>
<keyword evidence="7 9" id="KW-0472">Membrane</keyword>
<keyword evidence="15" id="KW-1185">Reference proteome</keyword>
<comment type="subcellular location">
    <subcellularLocation>
        <location evidence="1">Membrane</location>
        <topology evidence="1">Multi-pass membrane protein</topology>
    </subcellularLocation>
</comment>
<feature type="transmembrane region" description="Helical" evidence="9">
    <location>
        <begin position="1107"/>
        <end position="1127"/>
    </location>
</feature>
<dbReference type="NCBIfam" id="TIGR01494">
    <property type="entry name" value="ATPase_P-type"/>
    <property type="match status" value="2"/>
</dbReference>
<keyword evidence="10" id="KW-0732">Signal</keyword>
<sequence length="1832" mass="204145">MQSVIFLLTCIAAVASYSLGDKYKAAILVFVVLFVIVLNTVGEYSSQDAGNALCKMAAPQTACIRDGREVLIEAAALVVGDVVVVKAGDVVPADMVILEAIDLKTNEAVLTGESSEVTKSTEPPMDPTAPFKSNMLYSSTEVISGFGKAEVTDTGMCTQVGLIAKRLGQNKSITEKNPLMSAVNKLASYLALVLALVIVCATLVAFWTGYQDPQKPCAEKDEVCFLKTAVLRAVVMSVALIPHGLPFICTVMLYVGSVGISKSNGLVMKVSAVDYLAATTVICTDKTGTLTEGRMSASLVLGFCQDEATRATGSSARESSLSFYPLKLGLVSVAGLSPNGGIFSSSEVTQKHKEQMEKDFEATSHRQNFSQPGLRDLGVFTEHSEAMKEGSLDALLAGIHMAIAFLACHGATLVKTESWEAKGNPTEVAVKVAAAKAGFWEEHGADGRDGRLPPVDSLRGMYPRQEGLEIPFNNVRKMAASIHEIPQNVNFTSELATSLKFPEDATHFAILKGAPEKICEAVGAMPLLREGTLELPGRELVEADQVLLKQRNMDLAQQALRSLLVAVRPLSSAEIEKLRSSSSADDRLAVVLKTPKMLCPLSLWGIYDPPRASVPGSIEKCRKAGIQVKMITGDQQATAAAIGAQIGILDESCGGSASTILCEKLHESSGRESAKSLRRISRRASEILRQTQEAAKGGKKSQSSLHPGEAGRGSRRLSVHDKRGPADFHEPEFRSEEELHELIGKVRCFARALPSDKVAIVASLMSSGEVVAMTGDGVNDAPALKSANVGVAMGITGTAVTQNASDLILMDDNFSTIVLAVEEGRRIFGNVQKYVTASLSLKFGEMLSLMVAIVLGIVTPLKPTVQLLNLFLTHVLCTWSFAFEEAEDYIMTIPPRNVKKDLVLNRTLVLYRWLPFVLYFPIIVYSSLCFGTIGTVGSVSNTKLLGSSLHIDLENGRSLCEHAGWQTEDGYKLDPRPFHCQCQVHEKGNPWLPASTFDQWGTSQQFTVDGDFQPLLHSKLFARSSFSQGLIAPCSQPEHKEKWCWAEHVNVMTSARPILPEGASCVEYGVKVGQSMSLVTIMLGEVLSLLSFRRDRSLSWALFRNPFYNLSFVMNICMMLFLVYGRLSSALDLVPLSPLQFLVAVTLALTMLLLNEVAKIFYRWLQLHTTYFNHAFPRRHRSRDDRLVCFISFDGDGTGLKPLQLTGVTFDQVKADSAERVIFFCVAWLDECEELKFEFRKMALQRWQVAPIRYAEVDCAREKDWRSFRRAFAQNARAGYPWDAELQRQAQELLQSNWGNLQPDDQAIYGMSVAMQSFFLSCNSRPGTELKPFCLYGVVAALWVCARHGHHEKSLLAHAKFLLGDVFRSALDFMEGSAWPVDSIDIWANDLGRTEFRLPPQLRTEYQKPASLKKQEQPVEPVFTVWEMGVHASLSAEPLQMWARSLPVKLRHRNLIREQYPQWLPQKCETLYGHPKLTCDDVEDDITELFRERIPQSATSKDPVQEMGSLASEFHKRFAQKREQVDLFLCTIAYLCLLAEHLDKPIIGYFGHPLLFMVPDVEETREDFWQSFVGMARSRSAAFAVSDPFLQMQYEYQVGHPRLEAIRTHALYTAATHFPVRTDEVLVLDRPHESVLMCLIRRSMAGDSNVESWPMAEGRLRAASSPEYPYRFITRSLTDKKFSTFAQFRAVVMWAYDMDLITFYEFYSMNMPIFMPSHLSKYLFQQDHGAYDYQWKKRRLDFGASQLWPPDIDESPFQERNLDAVQRILHFTDYFRFPHVLYFDSIPDLLARLPETDFFSVSQSMANFNQDALMETSHSWQRLLKRVDFSFA</sequence>
<reference evidence="14 15" key="2">
    <citation type="submission" date="2024-05" db="EMBL/GenBank/DDBJ databases">
        <authorList>
            <person name="Chen Y."/>
            <person name="Shah S."/>
            <person name="Dougan E. K."/>
            <person name="Thang M."/>
            <person name="Chan C."/>
        </authorList>
    </citation>
    <scope>NUCLEOTIDE SEQUENCE [LARGE SCALE GENOMIC DNA]</scope>
</reference>
<dbReference type="EMBL" id="CAMXCT030002146">
    <property type="protein sequence ID" value="CAL4783341.1"/>
    <property type="molecule type" value="Genomic_DNA"/>
</dbReference>
<feature type="transmembrane region" description="Helical" evidence="9">
    <location>
        <begin position="916"/>
        <end position="939"/>
    </location>
</feature>
<dbReference type="Gene3D" id="2.70.150.10">
    <property type="entry name" value="Calcium-transporting ATPase, cytoplasmic transduction domain A"/>
    <property type="match status" value="1"/>
</dbReference>
<evidence type="ECO:0000256" key="3">
    <source>
        <dbReference type="ARBA" id="ARBA00022741"/>
    </source>
</evidence>
<feature type="domain" description="P-type ATPase A" evidence="11">
    <location>
        <begin position="56"/>
        <end position="166"/>
    </location>
</feature>
<dbReference type="OrthoDB" id="116380at2759"/>
<keyword evidence="6 9" id="KW-1133">Transmembrane helix</keyword>
<evidence type="ECO:0000256" key="2">
    <source>
        <dbReference type="ARBA" id="ARBA00022692"/>
    </source>
</evidence>
<dbReference type="InterPro" id="IPR018303">
    <property type="entry name" value="ATPase_P-typ_P_site"/>
</dbReference>
<feature type="compositionally biased region" description="Basic and acidic residues" evidence="8">
    <location>
        <begin position="718"/>
        <end position="732"/>
    </location>
</feature>
<feature type="transmembrane region" description="Helical" evidence="9">
    <location>
        <begin position="230"/>
        <end position="255"/>
    </location>
</feature>
<dbReference type="Gene3D" id="3.40.50.1000">
    <property type="entry name" value="HAD superfamily/HAD-like"/>
    <property type="match status" value="2"/>
</dbReference>
<evidence type="ECO:0000259" key="11">
    <source>
        <dbReference type="Pfam" id="PF00122"/>
    </source>
</evidence>
<dbReference type="GO" id="GO:1990573">
    <property type="term" value="P:potassium ion import across plasma membrane"/>
    <property type="evidence" value="ECO:0007669"/>
    <property type="project" value="TreeGrafter"/>
</dbReference>
<dbReference type="PRINTS" id="PR00119">
    <property type="entry name" value="CATATPASE"/>
</dbReference>
<dbReference type="EMBL" id="CAMXCT020002146">
    <property type="protein sequence ID" value="CAL1149404.1"/>
    <property type="molecule type" value="Genomic_DNA"/>
</dbReference>
<dbReference type="GO" id="GO:0005391">
    <property type="term" value="F:P-type sodium:potassium-exchanging transporter activity"/>
    <property type="evidence" value="ECO:0007669"/>
    <property type="project" value="TreeGrafter"/>
</dbReference>
<dbReference type="InterPro" id="IPR023214">
    <property type="entry name" value="HAD_sf"/>
</dbReference>
<organism evidence="13">
    <name type="scientific">Cladocopium goreaui</name>
    <dbReference type="NCBI Taxonomy" id="2562237"/>
    <lineage>
        <taxon>Eukaryota</taxon>
        <taxon>Sar</taxon>
        <taxon>Alveolata</taxon>
        <taxon>Dinophyceae</taxon>
        <taxon>Suessiales</taxon>
        <taxon>Symbiodiniaceae</taxon>
        <taxon>Cladocopium</taxon>
    </lineage>
</organism>
<dbReference type="Gene3D" id="3.40.1110.10">
    <property type="entry name" value="Calcium-transporting ATPase, cytoplasmic domain N"/>
    <property type="match status" value="2"/>
</dbReference>
<dbReference type="InterPro" id="IPR044492">
    <property type="entry name" value="P_typ_ATPase_HD_dom"/>
</dbReference>
<dbReference type="GO" id="GO:0005524">
    <property type="term" value="F:ATP binding"/>
    <property type="evidence" value="ECO:0007669"/>
    <property type="project" value="UniProtKB-KW"/>
</dbReference>
<feature type="region of interest" description="Disordered" evidence="8">
    <location>
        <begin position="691"/>
        <end position="732"/>
    </location>
</feature>
<dbReference type="SFLD" id="SFLDF00027">
    <property type="entry name" value="p-type_atpase"/>
    <property type="match status" value="1"/>
</dbReference>
<feature type="transmembrane region" description="Helical" evidence="9">
    <location>
        <begin position="186"/>
        <end position="210"/>
    </location>
</feature>
<dbReference type="Pfam" id="PF13246">
    <property type="entry name" value="Cation_ATPase"/>
    <property type="match status" value="1"/>
</dbReference>
<feature type="transmembrane region" description="Helical" evidence="9">
    <location>
        <begin position="843"/>
        <end position="861"/>
    </location>
</feature>
<dbReference type="InterPro" id="IPR036412">
    <property type="entry name" value="HAD-like_sf"/>
</dbReference>
<dbReference type="InterPro" id="IPR006068">
    <property type="entry name" value="ATPase_P-typ_cation-transptr_C"/>
</dbReference>
<comment type="caution">
    <text evidence="13">The sequence shown here is derived from an EMBL/GenBank/DDBJ whole genome shotgun (WGS) entry which is preliminary data.</text>
</comment>
<protein>
    <submittedName>
        <fullName evidence="14">Calcium-transporting ATPase 2, endoplasmic reticulum-type</fullName>
    </submittedName>
</protein>
<dbReference type="GO" id="GO:0016887">
    <property type="term" value="F:ATP hydrolysis activity"/>
    <property type="evidence" value="ECO:0007669"/>
    <property type="project" value="InterPro"/>
</dbReference>
<dbReference type="InterPro" id="IPR023299">
    <property type="entry name" value="ATPase_P-typ_cyto_dom_N"/>
</dbReference>
<evidence type="ECO:0000256" key="9">
    <source>
        <dbReference type="SAM" id="Phobius"/>
    </source>
</evidence>
<evidence type="ECO:0000256" key="10">
    <source>
        <dbReference type="SAM" id="SignalP"/>
    </source>
</evidence>
<evidence type="ECO:0000313" key="15">
    <source>
        <dbReference type="Proteomes" id="UP001152797"/>
    </source>
</evidence>
<evidence type="ECO:0000256" key="7">
    <source>
        <dbReference type="ARBA" id="ARBA00023136"/>
    </source>
</evidence>
<keyword evidence="3" id="KW-0547">Nucleotide-binding</keyword>
<evidence type="ECO:0000256" key="6">
    <source>
        <dbReference type="ARBA" id="ARBA00022989"/>
    </source>
</evidence>
<dbReference type="GO" id="GO:0036376">
    <property type="term" value="P:sodium ion export across plasma membrane"/>
    <property type="evidence" value="ECO:0007669"/>
    <property type="project" value="TreeGrafter"/>
</dbReference>
<dbReference type="SUPFAM" id="SSF81653">
    <property type="entry name" value="Calcium ATPase, transduction domain A"/>
    <property type="match status" value="1"/>
</dbReference>
<dbReference type="PANTHER" id="PTHR43294:SF20">
    <property type="entry name" value="P-TYPE ATPASE"/>
    <property type="match status" value="1"/>
</dbReference>
<evidence type="ECO:0000256" key="8">
    <source>
        <dbReference type="SAM" id="MobiDB-lite"/>
    </source>
</evidence>
<dbReference type="SUPFAM" id="SSF81665">
    <property type="entry name" value="Calcium ATPase, transmembrane domain M"/>
    <property type="match status" value="1"/>
</dbReference>
<evidence type="ECO:0000313" key="14">
    <source>
        <dbReference type="EMBL" id="CAL4783341.1"/>
    </source>
</evidence>
<dbReference type="PANTHER" id="PTHR43294">
    <property type="entry name" value="SODIUM/POTASSIUM-TRANSPORTING ATPASE SUBUNIT ALPHA"/>
    <property type="match status" value="1"/>
</dbReference>
<keyword evidence="4" id="KW-0067">ATP-binding</keyword>
<evidence type="ECO:0000256" key="5">
    <source>
        <dbReference type="ARBA" id="ARBA00022967"/>
    </source>
</evidence>
<dbReference type="Pfam" id="PF00689">
    <property type="entry name" value="Cation_ATPase_C"/>
    <property type="match status" value="1"/>
</dbReference>
<dbReference type="PROSITE" id="PS00154">
    <property type="entry name" value="ATPASE_E1_E2"/>
    <property type="match status" value="1"/>
</dbReference>
<feature type="transmembrane region" description="Helical" evidence="9">
    <location>
        <begin position="25"/>
        <end position="42"/>
    </location>
</feature>
<evidence type="ECO:0000313" key="13">
    <source>
        <dbReference type="EMBL" id="CAI3996029.1"/>
    </source>
</evidence>
<dbReference type="SFLD" id="SFLDS00003">
    <property type="entry name" value="Haloacid_Dehalogenase"/>
    <property type="match status" value="1"/>
</dbReference>
<dbReference type="InterPro" id="IPR050510">
    <property type="entry name" value="Cation_transp_ATPase_P-type"/>
</dbReference>
<accession>A0A9P1CPM4</accession>
<dbReference type="SUPFAM" id="SSF81660">
    <property type="entry name" value="Metal cation-transporting ATPase, ATP-binding domain N"/>
    <property type="match status" value="1"/>
</dbReference>
<dbReference type="Proteomes" id="UP001152797">
    <property type="component" value="Unassembled WGS sequence"/>
</dbReference>
<dbReference type="InterPro" id="IPR001757">
    <property type="entry name" value="P_typ_ATPase"/>
</dbReference>
<keyword evidence="5" id="KW-1278">Translocase</keyword>
<dbReference type="GO" id="GO:0006883">
    <property type="term" value="P:intracellular sodium ion homeostasis"/>
    <property type="evidence" value="ECO:0007669"/>
    <property type="project" value="TreeGrafter"/>
</dbReference>
<evidence type="ECO:0000256" key="1">
    <source>
        <dbReference type="ARBA" id="ARBA00004141"/>
    </source>
</evidence>
<proteinExistence type="predicted"/>
<feature type="chain" id="PRO_5043270611" evidence="10">
    <location>
        <begin position="21"/>
        <end position="1832"/>
    </location>
</feature>
<name>A0A9P1CPM4_9DINO</name>
<feature type="signal peptide" evidence="10">
    <location>
        <begin position="1"/>
        <end position="20"/>
    </location>
</feature>
<dbReference type="Pfam" id="PF00122">
    <property type="entry name" value="E1-E2_ATPase"/>
    <property type="match status" value="1"/>
</dbReference>
<dbReference type="GO" id="GO:0030007">
    <property type="term" value="P:intracellular potassium ion homeostasis"/>
    <property type="evidence" value="ECO:0007669"/>
    <property type="project" value="TreeGrafter"/>
</dbReference>
<evidence type="ECO:0000256" key="4">
    <source>
        <dbReference type="ARBA" id="ARBA00022840"/>
    </source>
</evidence>
<dbReference type="SFLD" id="SFLDG00002">
    <property type="entry name" value="C1.7:_P-type_atpase_like"/>
    <property type="match status" value="1"/>
</dbReference>
<reference evidence="13" key="1">
    <citation type="submission" date="2022-10" db="EMBL/GenBank/DDBJ databases">
        <authorList>
            <person name="Chen Y."/>
            <person name="Dougan E. K."/>
            <person name="Chan C."/>
            <person name="Rhodes N."/>
            <person name="Thang M."/>
        </authorList>
    </citation>
    <scope>NUCLEOTIDE SEQUENCE</scope>
</reference>
<feature type="domain" description="Cation-transporting P-type ATPase C-terminal" evidence="12">
    <location>
        <begin position="860"/>
        <end position="1161"/>
    </location>
</feature>
<dbReference type="InterPro" id="IPR059000">
    <property type="entry name" value="ATPase_P-type_domA"/>
</dbReference>
<dbReference type="GO" id="GO:0005886">
    <property type="term" value="C:plasma membrane"/>
    <property type="evidence" value="ECO:0007669"/>
    <property type="project" value="TreeGrafter"/>
</dbReference>
<evidence type="ECO:0000259" key="12">
    <source>
        <dbReference type="Pfam" id="PF00689"/>
    </source>
</evidence>
<dbReference type="GO" id="GO:1902600">
    <property type="term" value="P:proton transmembrane transport"/>
    <property type="evidence" value="ECO:0007669"/>
    <property type="project" value="TreeGrafter"/>
</dbReference>
<dbReference type="EMBL" id="CAMXCT010002146">
    <property type="protein sequence ID" value="CAI3996029.1"/>
    <property type="molecule type" value="Genomic_DNA"/>
</dbReference>